<evidence type="ECO:0000256" key="1">
    <source>
        <dbReference type="SAM" id="MobiDB-lite"/>
    </source>
</evidence>
<protein>
    <recommendedName>
        <fullName evidence="4">TPX2 central domain-containing protein</fullName>
    </recommendedName>
</protein>
<feature type="region of interest" description="Disordered" evidence="1">
    <location>
        <begin position="88"/>
        <end position="109"/>
    </location>
</feature>
<dbReference type="PANTHER" id="PTHR37241:SF1">
    <property type="entry name" value="NEUROFILAMENT HEAVY PROTEIN"/>
    <property type="match status" value="1"/>
</dbReference>
<evidence type="ECO:0008006" key="4">
    <source>
        <dbReference type="Google" id="ProtNLM"/>
    </source>
</evidence>
<accession>A0ABR2LS48</accession>
<dbReference type="Proteomes" id="UP001412067">
    <property type="component" value="Unassembled WGS sequence"/>
</dbReference>
<proteinExistence type="predicted"/>
<evidence type="ECO:0000313" key="3">
    <source>
        <dbReference type="Proteomes" id="UP001412067"/>
    </source>
</evidence>
<dbReference type="PANTHER" id="PTHR37241">
    <property type="entry name" value="NEUROFILAMENT HEAVY PROTEIN"/>
    <property type="match status" value="1"/>
</dbReference>
<comment type="caution">
    <text evidence="2">The sequence shown here is derived from an EMBL/GenBank/DDBJ whole genome shotgun (WGS) entry which is preliminary data.</text>
</comment>
<evidence type="ECO:0000313" key="2">
    <source>
        <dbReference type="EMBL" id="KAK8949755.1"/>
    </source>
</evidence>
<feature type="compositionally biased region" description="Polar residues" evidence="1">
    <location>
        <begin position="93"/>
        <end position="109"/>
    </location>
</feature>
<sequence length="491" mass="55742">MEDLNPTSSNSLSVVEEEDEEFYERIEAPKFVDFTIPDRRPDDRAWFCARIGCDQNHEEIDPDELYRSFVLRVMAARSPNIRFQRALNKHSSRANTKCPQSAPSKSAKNAISRMSAMNSVPEKMAMAKLKRHPITSLRETLIQRKVCAFSLVNEKAQTTPMNNCSQTKYLKEPTTVVDSKNKTMMKNLFLHTPMRKGVLDNTPCSEICSEMKKKLNIDSEKKGTRQGSFAMSSEKCKGSFVASKRMNVTGSKNYCHKICKEAVQNEWRNVGIGVGENNIDLVGGDLGGLIKPSKHEMQYTNLNSSNGVASEIKIASDVTNDDDKENIVFTCEKRSKVENSNTKRSQFETLENQTPEERGILKEANMERRLQVESKKEPASLLKHVDGIRPRNAKGKTIRRSQNKSFKIASPKRLLKIPSSAAKARREPTITGLNQDKRDLPINFPQLEQRVHVERNSNLRGRKPATVPKEPIFHKIHVPKNCSKRFEMIFS</sequence>
<organism evidence="2 3">
    <name type="scientific">Platanthera guangdongensis</name>
    <dbReference type="NCBI Taxonomy" id="2320717"/>
    <lineage>
        <taxon>Eukaryota</taxon>
        <taxon>Viridiplantae</taxon>
        <taxon>Streptophyta</taxon>
        <taxon>Embryophyta</taxon>
        <taxon>Tracheophyta</taxon>
        <taxon>Spermatophyta</taxon>
        <taxon>Magnoliopsida</taxon>
        <taxon>Liliopsida</taxon>
        <taxon>Asparagales</taxon>
        <taxon>Orchidaceae</taxon>
        <taxon>Orchidoideae</taxon>
        <taxon>Orchideae</taxon>
        <taxon>Orchidinae</taxon>
        <taxon>Platanthera</taxon>
    </lineage>
</organism>
<gene>
    <name evidence="2" type="ORF">KSP40_PGU021650</name>
</gene>
<dbReference type="EMBL" id="JBBWWR010000015">
    <property type="protein sequence ID" value="KAK8949755.1"/>
    <property type="molecule type" value="Genomic_DNA"/>
</dbReference>
<keyword evidence="3" id="KW-1185">Reference proteome</keyword>
<reference evidence="2 3" key="1">
    <citation type="journal article" date="2022" name="Nat. Plants">
        <title>Genomes of leafy and leafless Platanthera orchids illuminate the evolution of mycoheterotrophy.</title>
        <authorList>
            <person name="Li M.H."/>
            <person name="Liu K.W."/>
            <person name="Li Z."/>
            <person name="Lu H.C."/>
            <person name="Ye Q.L."/>
            <person name="Zhang D."/>
            <person name="Wang J.Y."/>
            <person name="Li Y.F."/>
            <person name="Zhong Z.M."/>
            <person name="Liu X."/>
            <person name="Yu X."/>
            <person name="Liu D.K."/>
            <person name="Tu X.D."/>
            <person name="Liu B."/>
            <person name="Hao Y."/>
            <person name="Liao X.Y."/>
            <person name="Jiang Y.T."/>
            <person name="Sun W.H."/>
            <person name="Chen J."/>
            <person name="Chen Y.Q."/>
            <person name="Ai Y."/>
            <person name="Zhai J.W."/>
            <person name="Wu S.S."/>
            <person name="Zhou Z."/>
            <person name="Hsiao Y.Y."/>
            <person name="Wu W.L."/>
            <person name="Chen Y.Y."/>
            <person name="Lin Y.F."/>
            <person name="Hsu J.L."/>
            <person name="Li C.Y."/>
            <person name="Wang Z.W."/>
            <person name="Zhao X."/>
            <person name="Zhong W.Y."/>
            <person name="Ma X.K."/>
            <person name="Ma L."/>
            <person name="Huang J."/>
            <person name="Chen G.Z."/>
            <person name="Huang M.Z."/>
            <person name="Huang L."/>
            <person name="Peng D.H."/>
            <person name="Luo Y.B."/>
            <person name="Zou S.Q."/>
            <person name="Chen S.P."/>
            <person name="Lan S."/>
            <person name="Tsai W.C."/>
            <person name="Van de Peer Y."/>
            <person name="Liu Z.J."/>
        </authorList>
    </citation>
    <scope>NUCLEOTIDE SEQUENCE [LARGE SCALE GENOMIC DNA]</scope>
    <source>
        <strain evidence="2">Lor288</strain>
    </source>
</reference>
<name>A0ABR2LS48_9ASPA</name>